<dbReference type="GO" id="GO:0005886">
    <property type="term" value="C:plasma membrane"/>
    <property type="evidence" value="ECO:0007669"/>
    <property type="project" value="TreeGrafter"/>
</dbReference>
<name>A0A4Z0D5F0_9FIRM</name>
<comment type="caution">
    <text evidence="4">The sequence shown here is derived from an EMBL/GenBank/DDBJ whole genome shotgun (WGS) entry which is preliminary data.</text>
</comment>
<dbReference type="Gene3D" id="3.40.50.300">
    <property type="entry name" value="P-loop containing nucleotide triphosphate hydrolases"/>
    <property type="match status" value="1"/>
</dbReference>
<dbReference type="PROSITE" id="PS50893">
    <property type="entry name" value="ABC_TRANSPORTER_2"/>
    <property type="match status" value="1"/>
</dbReference>
<dbReference type="GO" id="GO:0016887">
    <property type="term" value="F:ATP hydrolysis activity"/>
    <property type="evidence" value="ECO:0007669"/>
    <property type="project" value="InterPro"/>
</dbReference>
<feature type="domain" description="ABC transporter" evidence="3">
    <location>
        <begin position="43"/>
        <end position="262"/>
    </location>
</feature>
<evidence type="ECO:0000313" key="4">
    <source>
        <dbReference type="EMBL" id="TFZ39862.1"/>
    </source>
</evidence>
<dbReference type="InterPro" id="IPR003593">
    <property type="entry name" value="AAA+_ATPase"/>
</dbReference>
<dbReference type="OrthoDB" id="9802264at2"/>
<dbReference type="InterPro" id="IPR027417">
    <property type="entry name" value="P-loop_NTPase"/>
</dbReference>
<gene>
    <name evidence="4" type="ORF">E4100_06255</name>
</gene>
<dbReference type="SUPFAM" id="SSF52540">
    <property type="entry name" value="P-loop containing nucleoside triphosphate hydrolases"/>
    <property type="match status" value="1"/>
</dbReference>
<dbReference type="PANTHER" id="PTHR24220">
    <property type="entry name" value="IMPORT ATP-BINDING PROTEIN"/>
    <property type="match status" value="1"/>
</dbReference>
<dbReference type="EMBL" id="SRIB01000008">
    <property type="protein sequence ID" value="TFZ39862.1"/>
    <property type="molecule type" value="Genomic_DNA"/>
</dbReference>
<protein>
    <submittedName>
        <fullName evidence="4">ABC transporter ATP-binding protein</fullName>
    </submittedName>
</protein>
<dbReference type="SMART" id="SM00382">
    <property type="entry name" value="AAA"/>
    <property type="match status" value="1"/>
</dbReference>
<keyword evidence="1" id="KW-0547">Nucleotide-binding</keyword>
<dbReference type="PANTHER" id="PTHR24220:SF692">
    <property type="entry name" value="ABC TRANSPORTER DOMAIN-CONTAINING PROTEIN"/>
    <property type="match status" value="1"/>
</dbReference>
<sequence>MNKYDRLSYTNHSISSMGNNVPICYNNKYIKFLGVKMVTSTIIELKNVSKKYGDKIILDNVSLKLNTGELVIIKGISGAGKTTLLNILAFLETKDSGELFWKNQNIDILSSKEKKNIRRTEMGFIFQDFNLYENLTVEENLEIFLSLATEMKKNEIQRQIKEYLDKFHMEDRRKTYARLLSGGERQRVAVMRAFLINSSIVFADEPSANIDDENKRIIRDYLAELKIGGKSIIIVTHDDYYDKLADEIYVLKNGNLSEASWG</sequence>
<dbReference type="InterPro" id="IPR015854">
    <property type="entry name" value="ABC_transpr_LolD-like"/>
</dbReference>
<dbReference type="GO" id="GO:0022857">
    <property type="term" value="F:transmembrane transporter activity"/>
    <property type="evidence" value="ECO:0007669"/>
    <property type="project" value="TreeGrafter"/>
</dbReference>
<dbReference type="AlphaFoldDB" id="A0A4Z0D5F0"/>
<dbReference type="InterPro" id="IPR003439">
    <property type="entry name" value="ABC_transporter-like_ATP-bd"/>
</dbReference>
<keyword evidence="5" id="KW-1185">Reference proteome</keyword>
<evidence type="ECO:0000256" key="2">
    <source>
        <dbReference type="ARBA" id="ARBA00022840"/>
    </source>
</evidence>
<dbReference type="GO" id="GO:0005524">
    <property type="term" value="F:ATP binding"/>
    <property type="evidence" value="ECO:0007669"/>
    <property type="project" value="UniProtKB-KW"/>
</dbReference>
<evidence type="ECO:0000259" key="3">
    <source>
        <dbReference type="PROSITE" id="PS50893"/>
    </source>
</evidence>
<evidence type="ECO:0000256" key="1">
    <source>
        <dbReference type="ARBA" id="ARBA00022741"/>
    </source>
</evidence>
<dbReference type="Proteomes" id="UP000298381">
    <property type="component" value="Unassembled WGS sequence"/>
</dbReference>
<dbReference type="Pfam" id="PF00005">
    <property type="entry name" value="ABC_tran"/>
    <property type="match status" value="1"/>
</dbReference>
<reference evidence="4 5" key="1">
    <citation type="submission" date="2019-03" db="EMBL/GenBank/DDBJ databases">
        <title>Draft genome sequence data and analysis of a Fermenting Bacterium, Soehngenia longevitae strain 1933PT, isolated from petroleum reservoir in Azerbaijan.</title>
        <authorList>
            <person name="Grouzdev D.S."/>
            <person name="Bidzhieva S.K."/>
            <person name="Sokolova D.S."/>
            <person name="Tourova T.P."/>
            <person name="Poltaraus A.B."/>
            <person name="Nazina T.N."/>
        </authorList>
    </citation>
    <scope>NUCLEOTIDE SEQUENCE [LARGE SCALE GENOMIC DNA]</scope>
    <source>
        <strain evidence="4 5">1933P</strain>
    </source>
</reference>
<keyword evidence="2 4" id="KW-0067">ATP-binding</keyword>
<proteinExistence type="predicted"/>
<evidence type="ECO:0000313" key="5">
    <source>
        <dbReference type="Proteomes" id="UP000298381"/>
    </source>
</evidence>
<organism evidence="4 5">
    <name type="scientific">Soehngenia longivitae</name>
    <dbReference type="NCBI Taxonomy" id="2562294"/>
    <lineage>
        <taxon>Bacteria</taxon>
        <taxon>Bacillati</taxon>
        <taxon>Bacillota</taxon>
        <taxon>Tissierellia</taxon>
        <taxon>Tissierellales</taxon>
        <taxon>Tissierellaceae</taxon>
        <taxon>Soehngenia</taxon>
    </lineage>
</organism>
<accession>A0A4Z0D5F0</accession>